<keyword evidence="4 7" id="KW-0694">RNA-binding</keyword>
<dbReference type="GO" id="GO:0005737">
    <property type="term" value="C:cytoplasm"/>
    <property type="evidence" value="ECO:0007669"/>
    <property type="project" value="UniProtKB-SubCell"/>
</dbReference>
<dbReference type="OrthoDB" id="9800507at2"/>
<name>A0A1V9FC18_9BACT</name>
<dbReference type="EMBL" id="LVXG01000002">
    <property type="protein sequence ID" value="OQP55935.1"/>
    <property type="molecule type" value="Genomic_DNA"/>
</dbReference>
<comment type="subunit">
    <text evidence="7">Monomer.</text>
</comment>
<protein>
    <recommendedName>
        <fullName evidence="6 7">Peptidyl-tRNA hydrolase</fullName>
        <shortName evidence="7">Pth</shortName>
        <ecNumber evidence="1 7">3.1.1.29</ecNumber>
    </recommendedName>
</protein>
<dbReference type="NCBIfam" id="TIGR00447">
    <property type="entry name" value="pth"/>
    <property type="match status" value="1"/>
</dbReference>
<dbReference type="CDD" id="cd00462">
    <property type="entry name" value="PTH"/>
    <property type="match status" value="1"/>
</dbReference>
<dbReference type="Gene3D" id="3.40.50.1470">
    <property type="entry name" value="Peptidyl-tRNA hydrolase"/>
    <property type="match status" value="1"/>
</dbReference>
<dbReference type="SUPFAM" id="SSF53178">
    <property type="entry name" value="Peptidyl-tRNA hydrolase-like"/>
    <property type="match status" value="1"/>
</dbReference>
<comment type="similarity">
    <text evidence="5 7 9">Belongs to the PTH family.</text>
</comment>
<comment type="function">
    <text evidence="7">Hydrolyzes ribosome-free peptidyl-tRNAs (with 1 or more amino acids incorporated), which drop off the ribosome during protein synthesis, or as a result of ribosome stalling.</text>
</comment>
<evidence type="ECO:0000256" key="2">
    <source>
        <dbReference type="ARBA" id="ARBA00022555"/>
    </source>
</evidence>
<evidence type="ECO:0000256" key="4">
    <source>
        <dbReference type="ARBA" id="ARBA00022884"/>
    </source>
</evidence>
<feature type="binding site" evidence="7">
    <location>
        <position position="16"/>
    </location>
    <ligand>
        <name>tRNA</name>
        <dbReference type="ChEBI" id="CHEBI:17843"/>
    </ligand>
</feature>
<evidence type="ECO:0000256" key="1">
    <source>
        <dbReference type="ARBA" id="ARBA00013260"/>
    </source>
</evidence>
<dbReference type="PROSITE" id="PS01196">
    <property type="entry name" value="PEPT_TRNA_HYDROL_2"/>
    <property type="match status" value="1"/>
</dbReference>
<dbReference type="GO" id="GO:0000049">
    <property type="term" value="F:tRNA binding"/>
    <property type="evidence" value="ECO:0007669"/>
    <property type="project" value="UniProtKB-UniRule"/>
</dbReference>
<comment type="caution">
    <text evidence="10">The sequence shown here is derived from an EMBL/GenBank/DDBJ whole genome shotgun (WGS) entry which is preliminary data.</text>
</comment>
<dbReference type="EC" id="3.1.1.29" evidence="1 7"/>
<feature type="site" description="Discriminates between blocked and unblocked aminoacyl-tRNA" evidence="7">
    <location>
        <position position="11"/>
    </location>
</feature>
<dbReference type="PANTHER" id="PTHR17224:SF1">
    <property type="entry name" value="PEPTIDYL-TRNA HYDROLASE"/>
    <property type="match status" value="1"/>
</dbReference>
<dbReference type="RefSeq" id="WP_081197142.1">
    <property type="nucleotide sequence ID" value="NZ_FOCZ01000010.1"/>
</dbReference>
<feature type="binding site" evidence="7">
    <location>
        <position position="113"/>
    </location>
    <ligand>
        <name>tRNA</name>
        <dbReference type="ChEBI" id="CHEBI:17843"/>
    </ligand>
</feature>
<dbReference type="PROSITE" id="PS01195">
    <property type="entry name" value="PEPT_TRNA_HYDROL_1"/>
    <property type="match status" value="1"/>
</dbReference>
<evidence type="ECO:0000256" key="6">
    <source>
        <dbReference type="ARBA" id="ARBA00050038"/>
    </source>
</evidence>
<accession>A0A1V9FC18</accession>
<evidence type="ECO:0000313" key="11">
    <source>
        <dbReference type="Proteomes" id="UP000192610"/>
    </source>
</evidence>
<dbReference type="AlphaFoldDB" id="A0A1V9FC18"/>
<dbReference type="STRING" id="354355.SAMN05660816_05009"/>
<dbReference type="Pfam" id="PF01195">
    <property type="entry name" value="Pept_tRNA_hydro"/>
    <property type="match status" value="1"/>
</dbReference>
<evidence type="ECO:0000256" key="7">
    <source>
        <dbReference type="HAMAP-Rule" id="MF_00083"/>
    </source>
</evidence>
<evidence type="ECO:0000313" key="10">
    <source>
        <dbReference type="EMBL" id="OQP55935.1"/>
    </source>
</evidence>
<dbReference type="GO" id="GO:0072344">
    <property type="term" value="P:rescue of stalled ribosome"/>
    <property type="evidence" value="ECO:0007669"/>
    <property type="project" value="UniProtKB-UniRule"/>
</dbReference>
<keyword evidence="11" id="KW-1185">Reference proteome</keyword>
<keyword evidence="2 7" id="KW-0820">tRNA-binding</keyword>
<feature type="binding site" evidence="7">
    <location>
        <position position="67"/>
    </location>
    <ligand>
        <name>tRNA</name>
        <dbReference type="ChEBI" id="CHEBI:17843"/>
    </ligand>
</feature>
<evidence type="ECO:0000256" key="8">
    <source>
        <dbReference type="RuleBase" id="RU000673"/>
    </source>
</evidence>
<dbReference type="InterPro" id="IPR036416">
    <property type="entry name" value="Pept_tRNA_hydro_sf"/>
</dbReference>
<feature type="site" description="Stabilizes the basic form of H active site to accept a proton" evidence="7">
    <location>
        <position position="92"/>
    </location>
</feature>
<dbReference type="Proteomes" id="UP000192610">
    <property type="component" value="Unassembled WGS sequence"/>
</dbReference>
<proteinExistence type="inferred from homology"/>
<comment type="catalytic activity">
    <reaction evidence="7 8">
        <text>an N-acyl-L-alpha-aminoacyl-tRNA + H2O = an N-acyl-L-amino acid + a tRNA + H(+)</text>
        <dbReference type="Rhea" id="RHEA:54448"/>
        <dbReference type="Rhea" id="RHEA-COMP:10123"/>
        <dbReference type="Rhea" id="RHEA-COMP:13883"/>
        <dbReference type="ChEBI" id="CHEBI:15377"/>
        <dbReference type="ChEBI" id="CHEBI:15378"/>
        <dbReference type="ChEBI" id="CHEBI:59874"/>
        <dbReference type="ChEBI" id="CHEBI:78442"/>
        <dbReference type="ChEBI" id="CHEBI:138191"/>
        <dbReference type="EC" id="3.1.1.29"/>
    </reaction>
</comment>
<sequence length="192" mass="21682">MTRFLLIGLGNIGEDYVYTRHNIGFDVVDAFAQKHGGLFGVGRLAHICEMKWKGKKLTIIKPTTFMNLSGKAVKYWMEKESVPLEQLLVIVDDIALPLSRIRLRSSGSSAGHNGLRSIEETLLNDKYPRLRFGVGNNFPKGAQADFVLSRWTPEESPLVKRKVEKCVEVVENFITIGIERTMNEANKLEFTL</sequence>
<dbReference type="GO" id="GO:0004045">
    <property type="term" value="F:peptidyl-tRNA hydrolase activity"/>
    <property type="evidence" value="ECO:0007669"/>
    <property type="project" value="UniProtKB-UniRule"/>
</dbReference>
<evidence type="ECO:0000256" key="5">
    <source>
        <dbReference type="ARBA" id="ARBA00038063"/>
    </source>
</evidence>
<dbReference type="HAMAP" id="MF_00083">
    <property type="entry name" value="Pept_tRNA_hydro_bact"/>
    <property type="match status" value="1"/>
</dbReference>
<feature type="binding site" evidence="7">
    <location>
        <position position="65"/>
    </location>
    <ligand>
        <name>tRNA</name>
        <dbReference type="ChEBI" id="CHEBI:17843"/>
    </ligand>
</feature>
<dbReference type="GO" id="GO:0006515">
    <property type="term" value="P:protein quality control for misfolded or incompletely synthesized proteins"/>
    <property type="evidence" value="ECO:0007669"/>
    <property type="project" value="UniProtKB-UniRule"/>
</dbReference>
<dbReference type="PANTHER" id="PTHR17224">
    <property type="entry name" value="PEPTIDYL-TRNA HYDROLASE"/>
    <property type="match status" value="1"/>
</dbReference>
<evidence type="ECO:0000256" key="9">
    <source>
        <dbReference type="RuleBase" id="RU004320"/>
    </source>
</evidence>
<evidence type="ECO:0000256" key="3">
    <source>
        <dbReference type="ARBA" id="ARBA00022801"/>
    </source>
</evidence>
<dbReference type="InterPro" id="IPR018171">
    <property type="entry name" value="Pept_tRNA_hydro_CS"/>
</dbReference>
<dbReference type="InterPro" id="IPR001328">
    <property type="entry name" value="Pept_tRNA_hydro"/>
</dbReference>
<organism evidence="10 11">
    <name type="scientific">Niastella yeongjuensis</name>
    <dbReference type="NCBI Taxonomy" id="354355"/>
    <lineage>
        <taxon>Bacteria</taxon>
        <taxon>Pseudomonadati</taxon>
        <taxon>Bacteroidota</taxon>
        <taxon>Chitinophagia</taxon>
        <taxon>Chitinophagales</taxon>
        <taxon>Chitinophagaceae</taxon>
        <taxon>Niastella</taxon>
    </lineage>
</organism>
<reference evidence="11" key="1">
    <citation type="submission" date="2016-04" db="EMBL/GenBank/DDBJ databases">
        <authorList>
            <person name="Chen L."/>
            <person name="Zhuang W."/>
            <person name="Wang G."/>
        </authorList>
    </citation>
    <scope>NUCLEOTIDE SEQUENCE [LARGE SCALE GENOMIC DNA]</scope>
    <source>
        <strain evidence="11">17621</strain>
    </source>
</reference>
<gene>
    <name evidence="7" type="primary">pth</name>
    <name evidence="10" type="ORF">A4H97_20320</name>
</gene>
<feature type="active site" description="Proton acceptor" evidence="7">
    <location>
        <position position="21"/>
    </location>
</feature>
<comment type="subcellular location">
    <subcellularLocation>
        <location evidence="7">Cytoplasm</location>
    </subcellularLocation>
</comment>
<keyword evidence="3 7" id="KW-0378">Hydrolase</keyword>
<comment type="function">
    <text evidence="7">Catalyzes the release of premature peptidyl moieties from peptidyl-tRNA molecules trapped in stalled 50S ribosomal subunits, and thus maintains levels of free tRNAs and 50S ribosomes.</text>
</comment>
<keyword evidence="7" id="KW-0963">Cytoplasm</keyword>